<organism evidence="1">
    <name type="scientific">Leptospira borgpetersenii serovar Ballum</name>
    <dbReference type="NCBI Taxonomy" id="280505"/>
    <lineage>
        <taxon>Bacteria</taxon>
        <taxon>Pseudomonadati</taxon>
        <taxon>Spirochaetota</taxon>
        <taxon>Spirochaetia</taxon>
        <taxon>Leptospirales</taxon>
        <taxon>Leptospiraceae</taxon>
        <taxon>Leptospira</taxon>
    </lineage>
</organism>
<evidence type="ECO:0000313" key="2">
    <source>
        <dbReference type="Proteomes" id="UP000058857"/>
    </source>
</evidence>
<name>A0A0S2ISM6_LEPBO</name>
<reference evidence="1 2" key="1">
    <citation type="journal article" date="2015" name="PLoS Negl. Trop. Dis.">
        <title>Distribution of Plasmids in Distinct Leptospira Pathogenic Species.</title>
        <authorList>
            <person name="Wang Y."/>
            <person name="Zhuang X."/>
            <person name="Zhong Y."/>
            <person name="Zhang C."/>
            <person name="Zhang Y."/>
            <person name="Zeng L."/>
            <person name="Zhu Y."/>
            <person name="He P."/>
            <person name="Dong K."/>
            <person name="Pal U."/>
            <person name="Guo X."/>
            <person name="Qin J."/>
        </authorList>
    </citation>
    <scope>NUCLEOTIDE SEQUENCE [LARGE SCALE GENOMIC DNA]</scope>
    <source>
        <strain evidence="1 2">56604</strain>
    </source>
</reference>
<sequence length="64" mass="6912">MKTHSLYFGGKATAMRKGMESTFMDCGAQKKSALRARPFRSNSNPGTRLNGADLTILSQMNTGA</sequence>
<dbReference type="AlphaFoldDB" id="A0A0S2ISM6"/>
<protein>
    <submittedName>
        <fullName evidence="1">Uncharacterized protein</fullName>
    </submittedName>
</protein>
<proteinExistence type="predicted"/>
<accession>A0A0S2ISM6</accession>
<gene>
    <name evidence="1" type="ORF">LBBP_02412</name>
</gene>
<dbReference type="Proteomes" id="UP000058857">
    <property type="component" value="Chromosome 1"/>
</dbReference>
<dbReference type="EMBL" id="CP012029">
    <property type="protein sequence ID" value="ALO26656.1"/>
    <property type="molecule type" value="Genomic_DNA"/>
</dbReference>
<evidence type="ECO:0000313" key="1">
    <source>
        <dbReference type="EMBL" id="ALO26656.1"/>
    </source>
</evidence>